<sequence>MAHVVAAQRCIALLDETLPALVSRACAFEEELRGAYMTLLEARPLLSDMAQSKHADAFAEVIEGLERALRTFLDAAERCCVQGPMETLLTAPQLMYSITNSCVSARLALAPLQPGGQLTMVVVAQAKLLAAALFRVTVNFSTLARLHAACLELQTEAERVRVGLTDEHAFASLVSRLMVNCSPGQLAADAAFLSQQASEARARDHVHAYFVELAAGIIQELLPGPEPAAASAKPGGQGQAASGCEPASPQQQPRGAAGVLSSMGKHSVPQEERAAELGMLHTALRGEGRAAAAQTVLEDGLGVQHLLRQMSGTQGPLRTAALKALVALLEAEPGCSGQLVEARGVQLLVHLLGGVAWAAEGRSYVLDGGGIEAAPATAFVTLVPRQRGATQGRSGGQGAAVSSPKGKQVLVDAREETQLFVDAVNLVRLMVPSHTADLVAAGAIKVLCRVVLIKQNGGQLASAAVAALADAAAEGPAAVQVLQERSMAAALVKMAQSQRPSEAGPAIACLTALLQHAIQPPGQRSAQNDELRAELGRACDAATVSVLLDIVGVASADGTDGWQAAAAPGALELLPYCAHSPETRASMLRHSSGMRCLMQCAAGGDAAASAVFRRLGADDQCKTAVARQLSQVR</sequence>
<comment type="caution">
    <text evidence="2">The sequence shown here is derived from an EMBL/GenBank/DDBJ whole genome shotgun (WGS) entry which is preliminary data.</text>
</comment>
<feature type="region of interest" description="Disordered" evidence="1">
    <location>
        <begin position="226"/>
        <end position="271"/>
    </location>
</feature>
<dbReference type="AlphaFoldDB" id="A0A2J8ACY2"/>
<dbReference type="SUPFAM" id="SSF48371">
    <property type="entry name" value="ARM repeat"/>
    <property type="match status" value="1"/>
</dbReference>
<evidence type="ECO:0000313" key="2">
    <source>
        <dbReference type="EMBL" id="PNH10371.1"/>
    </source>
</evidence>
<reference evidence="2 3" key="1">
    <citation type="journal article" date="2017" name="Mol. Biol. Evol.">
        <title>The 4-celled Tetrabaena socialis nuclear genome reveals the essential components for genetic control of cell number at the origin of multicellularity in the volvocine lineage.</title>
        <authorList>
            <person name="Featherston J."/>
            <person name="Arakaki Y."/>
            <person name="Hanschen E.R."/>
            <person name="Ferris P.J."/>
            <person name="Michod R.E."/>
            <person name="Olson B.J.S.C."/>
            <person name="Nozaki H."/>
            <person name="Durand P.M."/>
        </authorList>
    </citation>
    <scope>NUCLEOTIDE SEQUENCE [LARGE SCALE GENOMIC DNA]</scope>
    <source>
        <strain evidence="2 3">NIES-571</strain>
    </source>
</reference>
<accession>A0A2J8ACY2</accession>
<organism evidence="2 3">
    <name type="scientific">Tetrabaena socialis</name>
    <dbReference type="NCBI Taxonomy" id="47790"/>
    <lineage>
        <taxon>Eukaryota</taxon>
        <taxon>Viridiplantae</taxon>
        <taxon>Chlorophyta</taxon>
        <taxon>core chlorophytes</taxon>
        <taxon>Chlorophyceae</taxon>
        <taxon>CS clade</taxon>
        <taxon>Chlamydomonadales</taxon>
        <taxon>Tetrabaenaceae</taxon>
        <taxon>Tetrabaena</taxon>
    </lineage>
</organism>
<evidence type="ECO:0000313" key="3">
    <source>
        <dbReference type="Proteomes" id="UP000236333"/>
    </source>
</evidence>
<protein>
    <submittedName>
        <fullName evidence="2">Uncharacterized protein</fullName>
    </submittedName>
</protein>
<proteinExistence type="predicted"/>
<dbReference type="EMBL" id="PGGS01000058">
    <property type="protein sequence ID" value="PNH10371.1"/>
    <property type="molecule type" value="Genomic_DNA"/>
</dbReference>
<evidence type="ECO:0000256" key="1">
    <source>
        <dbReference type="SAM" id="MobiDB-lite"/>
    </source>
</evidence>
<name>A0A2J8ACY2_9CHLO</name>
<gene>
    <name evidence="2" type="ORF">TSOC_002897</name>
</gene>
<dbReference type="Proteomes" id="UP000236333">
    <property type="component" value="Unassembled WGS sequence"/>
</dbReference>
<keyword evidence="3" id="KW-1185">Reference proteome</keyword>
<dbReference type="Gene3D" id="1.25.10.10">
    <property type="entry name" value="Leucine-rich Repeat Variant"/>
    <property type="match status" value="1"/>
</dbReference>
<dbReference type="OrthoDB" id="540919at2759"/>
<dbReference type="InterPro" id="IPR016024">
    <property type="entry name" value="ARM-type_fold"/>
</dbReference>
<dbReference type="InterPro" id="IPR011989">
    <property type="entry name" value="ARM-like"/>
</dbReference>